<dbReference type="GO" id="GO:0009116">
    <property type="term" value="P:nucleoside metabolic process"/>
    <property type="evidence" value="ECO:0007669"/>
    <property type="project" value="InterPro"/>
</dbReference>
<dbReference type="SUPFAM" id="SSF53167">
    <property type="entry name" value="Purine and uridine phosphorylases"/>
    <property type="match status" value="1"/>
</dbReference>
<dbReference type="SUPFAM" id="SSF81901">
    <property type="entry name" value="HCP-like"/>
    <property type="match status" value="1"/>
</dbReference>
<evidence type="ECO:0000256" key="2">
    <source>
        <dbReference type="ARBA" id="ARBA00022803"/>
    </source>
</evidence>
<dbReference type="Gene3D" id="3.40.50.1580">
    <property type="entry name" value="Nucleoside phosphorylase domain"/>
    <property type="match status" value="1"/>
</dbReference>
<evidence type="ECO:0000256" key="3">
    <source>
        <dbReference type="PROSITE-ProRule" id="PRU00339"/>
    </source>
</evidence>
<dbReference type="InterPro" id="IPR027417">
    <property type="entry name" value="P-loop_NTPase"/>
</dbReference>
<evidence type="ECO:0000259" key="4">
    <source>
        <dbReference type="Pfam" id="PF01048"/>
    </source>
</evidence>
<dbReference type="PROSITE" id="PS50005">
    <property type="entry name" value="TPR"/>
    <property type="match status" value="2"/>
</dbReference>
<gene>
    <name evidence="6" type="ORF">BHS09_02370</name>
</gene>
<dbReference type="EMBL" id="CP017174">
    <property type="protein sequence ID" value="QDE65939.1"/>
    <property type="molecule type" value="Genomic_DNA"/>
</dbReference>
<dbReference type="SMART" id="SM00028">
    <property type="entry name" value="TPR"/>
    <property type="match status" value="19"/>
</dbReference>
<dbReference type="PANTHER" id="PTHR45641:SF19">
    <property type="entry name" value="NEPHROCYSTIN-3"/>
    <property type="match status" value="1"/>
</dbReference>
<dbReference type="InterPro" id="IPR000845">
    <property type="entry name" value="Nucleoside_phosphorylase_d"/>
</dbReference>
<evidence type="ECO:0000313" key="7">
    <source>
        <dbReference type="Proteomes" id="UP000320179"/>
    </source>
</evidence>
<dbReference type="InterPro" id="IPR019734">
    <property type="entry name" value="TPR_rpt"/>
</dbReference>
<dbReference type="NCBIfam" id="NF040586">
    <property type="entry name" value="FxSxx_TPR"/>
    <property type="match status" value="1"/>
</dbReference>
<dbReference type="SUPFAM" id="SSF52540">
    <property type="entry name" value="P-loop containing nucleoside triphosphate hydrolases"/>
    <property type="match status" value="1"/>
</dbReference>
<feature type="domain" description="Nucleoside phosphorylase" evidence="4">
    <location>
        <begin position="30"/>
        <end position="268"/>
    </location>
</feature>
<dbReference type="PANTHER" id="PTHR45641">
    <property type="entry name" value="TETRATRICOPEPTIDE REPEAT PROTEIN (AFU_ORTHOLOGUE AFUA_6G03870)"/>
    <property type="match status" value="1"/>
</dbReference>
<dbReference type="Proteomes" id="UP000320179">
    <property type="component" value="Chromosome"/>
</dbReference>
<evidence type="ECO:0000256" key="1">
    <source>
        <dbReference type="ARBA" id="ARBA00022737"/>
    </source>
</evidence>
<sequence length="1645" mass="180798">MSTFLQDDLGTTGEDALMPTRAQAGQTRRAVIMTALQVEFRAVRSHLKEAHEKTHPEGTVYEQGHFHGQSGTWEVLLVEVGAGNTRTAFETERAIQFFLPEVVLFVGVAGGLKDVSIGDVVFAPKVYGYESGKETEQFEPRPDVGESSYPLEQRARAIARRDDWKSRIPAPPPSAEPRALPGPIAAGEKVVASTRSEQFQRLRRQYGDAVAVEMEGRGFLIATRANRGVDALVIRGISDCIDAKAAADATGSQELASQHASAFAFELLATFRLPPAPSGARALPTEPVWTVPYPPNPNFTGRAPLLKTIRTHFLSTPTRALALHGLGGVGKTQLAVEYARRHALDTPDHSHILWVRADEPAVLAASYAGLSDALGLPEATVAEQSVRVKAVRLWLQRNTGWLLVFDNARQEADLRPYLPLTTAPGHILVTSLNPAWRGLATPCQVDVLDRAESTDFLLRRTGQTDTAGARALAGALGDLPLALAQAAAYMEQTQKPLADYLSLFERHRQRLLSRPGPPSDYPHTVEATWELSFEQVQSQSPAGAALLSLCAFMAPSPIPSKLLVEGAALLPEQLSAVGGDELLMDEAISALSRYSLVQVLHHQLLFHRLVQAVKLDRLGGERGRGEEAALRLLHKLFVFDTYDLQTWTRCAELLPHAMAVCENARSSAAGKDLLPELLWRLGSYLETQAEYSQARALLEQGLDLVRKHPGDGSLTEARFIAGLGDIATNLGEYPQAQTLLEQASQLLQASGPSDDSKTDVANILASFSGLALSRGALIDAENKARQALSLHTPTTKNGGYSTCLFLLGATLTRQARFEEAAEYLAQALTLAEARLEPRHPAVAVIRAEYARVLEKLGRYREARELLERSLTTLEAIYGPNHPHVALDLKGLGNTYLHLGDPTKARDFCERALQIEEERLGPSHPEVATTLNNLARALHKLKNLEGSKDCFQRAIAIKEASNEQDDGMLATFLDNYGQLLDELRENEAARECFERSLALHEHKVGPEHPNVANVCNNLGNFLARGEDLPEARRYIERALAIDEKVYGPQHMEVAIDLNNLAPILFQQKKWMAGVEMFERAVAIFSKQDPLPHRLIISALMSLSAAYEEADDIPTAQARMEKAIELQEQFQPEDIQSAEIHQQLGRLLYFHGQGAQAVPHLEKALGFAGAEVEPVRRLYLLTYLGGALRVTGELQAARPRLEAAKRLAHATNDKRALCIIQYELGQIFHEEGELAAAEGTLEQALELGKEIADARAQLRILSPLTLVLEEQDKLLKASHRLKQALELSRALYGSDKLITTQIAARLGQNLLDQREPAAARPYLEQALAFYSQLDSSFLDRRLSLLGPLGQACFEVGDLERAEDCAKQTLSLCSAATPTSALGMASAHIALGCILQAKGAHREAEAEFEQVMRLGEQQLGSTHRLRVRAISALSQLHYARGSLRTSRDLSERAVRIQEAWAEEEPFGLMQDLILFARVLWDLGETEPALEQLSRAEALCRKHASAQQYLFGIFCLQGEIHLSRADWKKVRECIERALRYGNSAQLTPANQSHLHNVLGTALSNLDQPKLSLVHLEKALVLSTKALGAESTECAIVMFTMALPLQGMGKTHLAIKKCKRALTILTRVEPAHPLIPRIRDYLGQLDPAFR</sequence>
<dbReference type="GO" id="GO:0003824">
    <property type="term" value="F:catalytic activity"/>
    <property type="evidence" value="ECO:0007669"/>
    <property type="project" value="InterPro"/>
</dbReference>
<reference evidence="6 7" key="1">
    <citation type="journal article" date="2019" name="Science">
        <title>Social genes are selection hotspots in kin groups of a soil microbe.</title>
        <authorList>
            <person name="Wielgoss S."/>
            <person name="Wolfensberger R."/>
            <person name="Sun L."/>
            <person name="Fiegna F."/>
            <person name="Velicer G.J."/>
        </authorList>
    </citation>
    <scope>NUCLEOTIDE SEQUENCE [LARGE SCALE GENOMIC DNA]</scope>
    <source>
        <strain evidence="6 7">MC3.5.9c15</strain>
    </source>
</reference>
<name>A0AAE6FVZ5_MYXXA</name>
<dbReference type="InterPro" id="IPR011990">
    <property type="entry name" value="TPR-like_helical_dom_sf"/>
</dbReference>
<evidence type="ECO:0008006" key="8">
    <source>
        <dbReference type="Google" id="ProtNLM"/>
    </source>
</evidence>
<dbReference type="InterPro" id="IPR056681">
    <property type="entry name" value="DUF7779"/>
</dbReference>
<evidence type="ECO:0000259" key="5">
    <source>
        <dbReference type="Pfam" id="PF25000"/>
    </source>
</evidence>
<dbReference type="CDD" id="cd09008">
    <property type="entry name" value="MTAN"/>
    <property type="match status" value="1"/>
</dbReference>
<feature type="repeat" description="TPR" evidence="3">
    <location>
        <begin position="885"/>
        <end position="918"/>
    </location>
</feature>
<keyword evidence="2 3" id="KW-0802">TPR repeat</keyword>
<keyword evidence="1" id="KW-0677">Repeat</keyword>
<dbReference type="Pfam" id="PF25000">
    <property type="entry name" value="DUF7779"/>
    <property type="match status" value="1"/>
</dbReference>
<organism evidence="6 7">
    <name type="scientific">Myxococcus xanthus</name>
    <dbReference type="NCBI Taxonomy" id="34"/>
    <lineage>
        <taxon>Bacteria</taxon>
        <taxon>Pseudomonadati</taxon>
        <taxon>Myxococcota</taxon>
        <taxon>Myxococcia</taxon>
        <taxon>Myxococcales</taxon>
        <taxon>Cystobacterineae</taxon>
        <taxon>Myxococcaceae</taxon>
        <taxon>Myxococcus</taxon>
    </lineage>
</organism>
<proteinExistence type="predicted"/>
<evidence type="ECO:0000313" key="6">
    <source>
        <dbReference type="EMBL" id="QDE65939.1"/>
    </source>
</evidence>
<dbReference type="Pfam" id="PF13374">
    <property type="entry name" value="TPR_10"/>
    <property type="match status" value="1"/>
</dbReference>
<dbReference type="PRINTS" id="PR00381">
    <property type="entry name" value="KINESINLIGHT"/>
</dbReference>
<feature type="domain" description="DUF7779" evidence="5">
    <location>
        <begin position="536"/>
        <end position="620"/>
    </location>
</feature>
<dbReference type="InterPro" id="IPR035994">
    <property type="entry name" value="Nucleoside_phosphorylase_sf"/>
</dbReference>
<dbReference type="Pfam" id="PF01048">
    <property type="entry name" value="PNP_UDP_1"/>
    <property type="match status" value="1"/>
</dbReference>
<accession>A0AAE6FVZ5</accession>
<protein>
    <recommendedName>
        <fullName evidence="8">Tetratricopeptide repeat protein</fullName>
    </recommendedName>
</protein>
<feature type="repeat" description="TPR" evidence="3">
    <location>
        <begin position="801"/>
        <end position="834"/>
    </location>
</feature>
<dbReference type="Gene3D" id="3.40.50.300">
    <property type="entry name" value="P-loop containing nucleotide triphosphate hydrolases"/>
    <property type="match status" value="1"/>
</dbReference>
<dbReference type="Gene3D" id="1.25.40.10">
    <property type="entry name" value="Tetratricopeptide repeat domain"/>
    <property type="match status" value="6"/>
</dbReference>
<dbReference type="SUPFAM" id="SSF48452">
    <property type="entry name" value="TPR-like"/>
    <property type="match status" value="6"/>
</dbReference>
<dbReference type="Pfam" id="PF13424">
    <property type="entry name" value="TPR_12"/>
    <property type="match status" value="4"/>
</dbReference>